<dbReference type="Proteomes" id="UP000037269">
    <property type="component" value="Unassembled WGS sequence"/>
</dbReference>
<sequence length="94" mass="10808">MLRYYSGRGIFPGRFTLKESSLNFFVFLLPAYQKAFFCVMGPHLPMVTRHGVFLKPSEHILEELANVREPIVLCAHSHMPRSVYLSNGQLIWAP</sequence>
<name>A0A0D1WLA0_ANEMI</name>
<evidence type="ECO:0000313" key="1">
    <source>
        <dbReference type="EMBL" id="KON97193.1"/>
    </source>
</evidence>
<dbReference type="STRING" id="47500.AF333_18715"/>
<dbReference type="AlphaFoldDB" id="A0A0D1WLA0"/>
<protein>
    <recommendedName>
        <fullName evidence="5">Calcineurin-like phosphoesterase domain-containing protein</fullName>
    </recommendedName>
</protein>
<proteinExistence type="predicted"/>
<accession>A0A0D1WLA0</accession>
<organism evidence="1 3">
    <name type="scientific">Aneurinibacillus migulanus</name>
    <name type="common">Bacillus migulanus</name>
    <dbReference type="NCBI Taxonomy" id="47500"/>
    <lineage>
        <taxon>Bacteria</taxon>
        <taxon>Bacillati</taxon>
        <taxon>Bacillota</taxon>
        <taxon>Bacilli</taxon>
        <taxon>Bacillales</taxon>
        <taxon>Paenibacillaceae</taxon>
        <taxon>Aneurinibacillus group</taxon>
        <taxon>Aneurinibacillus</taxon>
    </lineage>
</organism>
<dbReference type="EMBL" id="LGUG01000004">
    <property type="protein sequence ID" value="KON97193.1"/>
    <property type="molecule type" value="Genomic_DNA"/>
</dbReference>
<dbReference type="EMBL" id="FNED01000043">
    <property type="protein sequence ID" value="SDK20174.1"/>
    <property type="molecule type" value="Genomic_DNA"/>
</dbReference>
<evidence type="ECO:0008006" key="5">
    <source>
        <dbReference type="Google" id="ProtNLM"/>
    </source>
</evidence>
<evidence type="ECO:0000313" key="3">
    <source>
        <dbReference type="Proteomes" id="UP000037269"/>
    </source>
</evidence>
<keyword evidence="3" id="KW-1185">Reference proteome</keyword>
<gene>
    <name evidence="1" type="ORF">AF333_18715</name>
    <name evidence="2" type="ORF">SAMN04487909_14320</name>
</gene>
<evidence type="ECO:0000313" key="2">
    <source>
        <dbReference type="EMBL" id="SDK20174.1"/>
    </source>
</evidence>
<dbReference type="Proteomes" id="UP000182836">
    <property type="component" value="Unassembled WGS sequence"/>
</dbReference>
<reference evidence="1 3" key="1">
    <citation type="submission" date="2015-07" db="EMBL/GenBank/DDBJ databases">
        <title>Fjat-14205 dsm 2895.</title>
        <authorList>
            <person name="Liu B."/>
            <person name="Wang J."/>
            <person name="Zhu Y."/>
            <person name="Liu G."/>
            <person name="Chen Q."/>
            <person name="Chen Z."/>
            <person name="Lan J."/>
            <person name="Che J."/>
            <person name="Ge C."/>
            <person name="Shi H."/>
            <person name="Pan Z."/>
            <person name="Liu X."/>
        </authorList>
    </citation>
    <scope>NUCLEOTIDE SEQUENCE [LARGE SCALE GENOMIC DNA]</scope>
    <source>
        <strain evidence="1 3">DSM 2895</strain>
    </source>
</reference>
<evidence type="ECO:0000313" key="4">
    <source>
        <dbReference type="Proteomes" id="UP000182836"/>
    </source>
</evidence>
<reference evidence="2 4" key="2">
    <citation type="submission" date="2016-10" db="EMBL/GenBank/DDBJ databases">
        <authorList>
            <person name="de Groot N.N."/>
        </authorList>
    </citation>
    <scope>NUCLEOTIDE SEQUENCE [LARGE SCALE GENOMIC DNA]</scope>
    <source>
        <strain evidence="2 4">DSM 2895</strain>
    </source>
</reference>
<dbReference type="PATRIC" id="fig|47500.12.peg.69"/>